<dbReference type="OrthoDB" id="2555634at2759"/>
<evidence type="ECO:0000313" key="3">
    <source>
        <dbReference type="Proteomes" id="UP000799640"/>
    </source>
</evidence>
<feature type="compositionally biased region" description="Acidic residues" evidence="1">
    <location>
        <begin position="224"/>
        <end position="235"/>
    </location>
</feature>
<dbReference type="InterPro" id="IPR018800">
    <property type="entry name" value="PRCC"/>
</dbReference>
<dbReference type="PANTHER" id="PTHR13621:SF2">
    <property type="entry name" value="PROLINE-RICH PROTEIN PRCC"/>
    <property type="match status" value="1"/>
</dbReference>
<accession>A0A6G1HX54</accession>
<dbReference type="EMBL" id="ML996694">
    <property type="protein sequence ID" value="KAF2400592.1"/>
    <property type="molecule type" value="Genomic_DNA"/>
</dbReference>
<reference evidence="2" key="1">
    <citation type="journal article" date="2020" name="Stud. Mycol.">
        <title>101 Dothideomycetes genomes: a test case for predicting lifestyles and emergence of pathogens.</title>
        <authorList>
            <person name="Haridas S."/>
            <person name="Albert R."/>
            <person name="Binder M."/>
            <person name="Bloem J."/>
            <person name="Labutti K."/>
            <person name="Salamov A."/>
            <person name="Andreopoulos B."/>
            <person name="Baker S."/>
            <person name="Barry K."/>
            <person name="Bills G."/>
            <person name="Bluhm B."/>
            <person name="Cannon C."/>
            <person name="Castanera R."/>
            <person name="Culley D."/>
            <person name="Daum C."/>
            <person name="Ezra D."/>
            <person name="Gonzalez J."/>
            <person name="Henrissat B."/>
            <person name="Kuo A."/>
            <person name="Liang C."/>
            <person name="Lipzen A."/>
            <person name="Lutzoni F."/>
            <person name="Magnuson J."/>
            <person name="Mondo S."/>
            <person name="Nolan M."/>
            <person name="Ohm R."/>
            <person name="Pangilinan J."/>
            <person name="Park H.-J."/>
            <person name="Ramirez L."/>
            <person name="Alfaro M."/>
            <person name="Sun H."/>
            <person name="Tritt A."/>
            <person name="Yoshinaga Y."/>
            <person name="Zwiers L.-H."/>
            <person name="Turgeon B."/>
            <person name="Goodwin S."/>
            <person name="Spatafora J."/>
            <person name="Crous P."/>
            <person name="Grigoriev I."/>
        </authorList>
    </citation>
    <scope>NUCLEOTIDE SEQUENCE</scope>
    <source>
        <strain evidence="2">CBS 262.69</strain>
    </source>
</reference>
<gene>
    <name evidence="2" type="ORF">EJ06DRAFT_529713</name>
</gene>
<feature type="region of interest" description="Disordered" evidence="1">
    <location>
        <begin position="210"/>
        <end position="252"/>
    </location>
</feature>
<dbReference type="AlphaFoldDB" id="A0A6G1HX54"/>
<dbReference type="PANTHER" id="PTHR13621">
    <property type="entry name" value="PROLINE-RICH PROTEIN PRCC"/>
    <property type="match status" value="1"/>
</dbReference>
<proteinExistence type="predicted"/>
<feature type="compositionally biased region" description="Low complexity" evidence="1">
    <location>
        <begin position="165"/>
        <end position="187"/>
    </location>
</feature>
<dbReference type="Proteomes" id="UP000799640">
    <property type="component" value="Unassembled WGS sequence"/>
</dbReference>
<feature type="compositionally biased region" description="Basic and acidic residues" evidence="1">
    <location>
        <begin position="334"/>
        <end position="356"/>
    </location>
</feature>
<name>A0A6G1HX54_9PEZI</name>
<dbReference type="GO" id="GO:0005634">
    <property type="term" value="C:nucleus"/>
    <property type="evidence" value="ECO:0007669"/>
    <property type="project" value="TreeGrafter"/>
</dbReference>
<evidence type="ECO:0008006" key="4">
    <source>
        <dbReference type="Google" id="ProtNLM"/>
    </source>
</evidence>
<feature type="region of interest" description="Disordered" evidence="1">
    <location>
        <begin position="153"/>
        <end position="196"/>
    </location>
</feature>
<feature type="region of interest" description="Disordered" evidence="1">
    <location>
        <begin position="331"/>
        <end position="356"/>
    </location>
</feature>
<evidence type="ECO:0000313" key="2">
    <source>
        <dbReference type="EMBL" id="KAF2400592.1"/>
    </source>
</evidence>
<sequence length="356" mass="37620">MNSLLVAYSDSEDSDNETPVQKPAPPEPAKPAARKLIDPSTHKVRVNLSSLASSTDDIDKDAPPAKKPRTGGALNINAFLPAPKRALKGMGTGVNLKTGAAPAFSREAPASDHTAEEASTTATGAATAKVEPMNPGDSVKIVGKATVFKPLSVARRAQKKRPHPSSAAAAEASKASNASASTAPSQALPAKPTKPKVSLFSITTEEIVETKAAPTEAYKPVLLEPEEDNANEYQEETSWPEQPAQKAAPSGLEVSDLNLSQAEMKRIFGRKAGKAGGLDLSGVNIGKFNTDAEYEANEELRARGETAVHNPVRTIAPGKHSLKQLLNQATAQKEALEEHFAQGKRNQREAGARYGW</sequence>
<protein>
    <recommendedName>
        <fullName evidence="4">Mitotic checkpoint regulator, MAD2B-interacting-domain-containing protein</fullName>
    </recommendedName>
</protein>
<feature type="region of interest" description="Disordered" evidence="1">
    <location>
        <begin position="102"/>
        <end position="138"/>
    </location>
</feature>
<feature type="region of interest" description="Disordered" evidence="1">
    <location>
        <begin position="1"/>
        <end position="75"/>
    </location>
</feature>
<feature type="compositionally biased region" description="Low complexity" evidence="1">
    <location>
        <begin position="117"/>
        <end position="128"/>
    </location>
</feature>
<evidence type="ECO:0000256" key="1">
    <source>
        <dbReference type="SAM" id="MobiDB-lite"/>
    </source>
</evidence>
<keyword evidence="3" id="KW-1185">Reference proteome</keyword>
<organism evidence="2 3">
    <name type="scientific">Trichodelitschia bisporula</name>
    <dbReference type="NCBI Taxonomy" id="703511"/>
    <lineage>
        <taxon>Eukaryota</taxon>
        <taxon>Fungi</taxon>
        <taxon>Dikarya</taxon>
        <taxon>Ascomycota</taxon>
        <taxon>Pezizomycotina</taxon>
        <taxon>Dothideomycetes</taxon>
        <taxon>Dothideomycetes incertae sedis</taxon>
        <taxon>Phaeotrichales</taxon>
        <taxon>Phaeotrichaceae</taxon>
        <taxon>Trichodelitschia</taxon>
    </lineage>
</organism>
<dbReference type="Pfam" id="PF10253">
    <property type="entry name" value="PRCC"/>
    <property type="match status" value="1"/>
</dbReference>